<organism evidence="1 2">
    <name type="scientific">Leptosia nina</name>
    <dbReference type="NCBI Taxonomy" id="320188"/>
    <lineage>
        <taxon>Eukaryota</taxon>
        <taxon>Metazoa</taxon>
        <taxon>Ecdysozoa</taxon>
        <taxon>Arthropoda</taxon>
        <taxon>Hexapoda</taxon>
        <taxon>Insecta</taxon>
        <taxon>Pterygota</taxon>
        <taxon>Neoptera</taxon>
        <taxon>Endopterygota</taxon>
        <taxon>Lepidoptera</taxon>
        <taxon>Glossata</taxon>
        <taxon>Ditrysia</taxon>
        <taxon>Papilionoidea</taxon>
        <taxon>Pieridae</taxon>
        <taxon>Pierinae</taxon>
        <taxon>Leptosia</taxon>
    </lineage>
</organism>
<comment type="caution">
    <text evidence="1">The sequence shown here is derived from an EMBL/GenBank/DDBJ whole genome shotgun (WGS) entry which is preliminary data.</text>
</comment>
<name>A0AAV1JM27_9NEOP</name>
<evidence type="ECO:0000313" key="1">
    <source>
        <dbReference type="EMBL" id="CAK1549637.1"/>
    </source>
</evidence>
<keyword evidence="2" id="KW-1185">Reference proteome</keyword>
<dbReference type="AlphaFoldDB" id="A0AAV1JM27"/>
<proteinExistence type="predicted"/>
<accession>A0AAV1JM27</accession>
<evidence type="ECO:0000313" key="2">
    <source>
        <dbReference type="Proteomes" id="UP001497472"/>
    </source>
</evidence>
<protein>
    <submittedName>
        <fullName evidence="1">Uncharacterized protein</fullName>
    </submittedName>
</protein>
<dbReference type="Proteomes" id="UP001497472">
    <property type="component" value="Unassembled WGS sequence"/>
</dbReference>
<sequence>MVSFRLCLKADKRPSQRETGVSLCYYYKPHGVCTRTTQVDGVSTLDVGLSQNPSGHRPKILACLYTLELHDVIQCRRKGIFLTTSQSFGTISTQGITFQDHVHLIIVPLRFKCYCVIVL</sequence>
<dbReference type="EMBL" id="CAVLEF010000040">
    <property type="protein sequence ID" value="CAK1549637.1"/>
    <property type="molecule type" value="Genomic_DNA"/>
</dbReference>
<gene>
    <name evidence="1" type="ORF">LNINA_LOCUS8919</name>
</gene>
<reference evidence="1 2" key="1">
    <citation type="submission" date="2023-11" db="EMBL/GenBank/DDBJ databases">
        <authorList>
            <person name="Okamura Y."/>
        </authorList>
    </citation>
    <scope>NUCLEOTIDE SEQUENCE [LARGE SCALE GENOMIC DNA]</scope>
</reference>